<organism evidence="2 3">
    <name type="scientific">Portunus trituberculatus</name>
    <name type="common">Swimming crab</name>
    <name type="synonym">Neptunus trituberculatus</name>
    <dbReference type="NCBI Taxonomy" id="210409"/>
    <lineage>
        <taxon>Eukaryota</taxon>
        <taxon>Metazoa</taxon>
        <taxon>Ecdysozoa</taxon>
        <taxon>Arthropoda</taxon>
        <taxon>Crustacea</taxon>
        <taxon>Multicrustacea</taxon>
        <taxon>Malacostraca</taxon>
        <taxon>Eumalacostraca</taxon>
        <taxon>Eucarida</taxon>
        <taxon>Decapoda</taxon>
        <taxon>Pleocyemata</taxon>
        <taxon>Brachyura</taxon>
        <taxon>Eubrachyura</taxon>
        <taxon>Portunoidea</taxon>
        <taxon>Portunidae</taxon>
        <taxon>Portuninae</taxon>
        <taxon>Portunus</taxon>
    </lineage>
</organism>
<dbReference type="EMBL" id="VSRR010112523">
    <property type="protein sequence ID" value="MPC98064.1"/>
    <property type="molecule type" value="Genomic_DNA"/>
</dbReference>
<dbReference type="AlphaFoldDB" id="A0A5B7K0F8"/>
<protein>
    <submittedName>
        <fullName evidence="2">Uncharacterized protein</fullName>
    </submittedName>
</protein>
<dbReference type="Proteomes" id="UP000324222">
    <property type="component" value="Unassembled WGS sequence"/>
</dbReference>
<comment type="caution">
    <text evidence="2">The sequence shown here is derived from an EMBL/GenBank/DDBJ whole genome shotgun (WGS) entry which is preliminary data.</text>
</comment>
<evidence type="ECO:0000256" key="1">
    <source>
        <dbReference type="SAM" id="MobiDB-lite"/>
    </source>
</evidence>
<name>A0A5B7K0F8_PORTR</name>
<evidence type="ECO:0000313" key="3">
    <source>
        <dbReference type="Proteomes" id="UP000324222"/>
    </source>
</evidence>
<evidence type="ECO:0000313" key="2">
    <source>
        <dbReference type="EMBL" id="MPC98064.1"/>
    </source>
</evidence>
<keyword evidence="3" id="KW-1185">Reference proteome</keyword>
<gene>
    <name evidence="2" type="ORF">E2C01_093414</name>
</gene>
<feature type="region of interest" description="Disordered" evidence="1">
    <location>
        <begin position="55"/>
        <end position="106"/>
    </location>
</feature>
<feature type="compositionally biased region" description="Basic and acidic residues" evidence="1">
    <location>
        <begin position="76"/>
        <end position="88"/>
    </location>
</feature>
<proteinExistence type="predicted"/>
<sequence length="106" mass="11159">MGGCSRRRLKYPAISLTGLAAGGSVGLESSGRLSSSWNASSGAVQATLGLTRSWRKSCNGRGRSDGSSPLYIMEGSARDTSSRDKATLESRLSGNLHQDPNSRLLE</sequence>
<accession>A0A5B7K0F8</accession>
<feature type="compositionally biased region" description="Polar residues" evidence="1">
    <location>
        <begin position="90"/>
        <end position="106"/>
    </location>
</feature>
<reference evidence="2 3" key="1">
    <citation type="submission" date="2019-05" db="EMBL/GenBank/DDBJ databases">
        <title>Another draft genome of Portunus trituberculatus and its Hox gene families provides insights of decapod evolution.</title>
        <authorList>
            <person name="Jeong J.-H."/>
            <person name="Song I."/>
            <person name="Kim S."/>
            <person name="Choi T."/>
            <person name="Kim D."/>
            <person name="Ryu S."/>
            <person name="Kim W."/>
        </authorList>
    </citation>
    <scope>NUCLEOTIDE SEQUENCE [LARGE SCALE GENOMIC DNA]</scope>
    <source>
        <tissue evidence="2">Muscle</tissue>
    </source>
</reference>